<sequence>MIARTTLRRTVIASAVAVAGAGFLFSQTATADDAEERGALEPIEAAAYEAVEAEAFTATDADGNVLDEIEVDNDVEEATEENEAMGAHMEELVEESQDGEPIDPESLFQDGDENEDEALN</sequence>
<comment type="caution">
    <text evidence="3">The sequence shown here is derived from an EMBL/GenBank/DDBJ whole genome shotgun (WGS) entry which is preliminary data.</text>
</comment>
<keyword evidence="2" id="KW-0732">Signal</keyword>
<name>A0A5C4VF02_9ACTN</name>
<feature type="compositionally biased region" description="Acidic residues" evidence="1">
    <location>
        <begin position="92"/>
        <end position="103"/>
    </location>
</feature>
<evidence type="ECO:0000256" key="2">
    <source>
        <dbReference type="SAM" id="SignalP"/>
    </source>
</evidence>
<evidence type="ECO:0000313" key="3">
    <source>
        <dbReference type="EMBL" id="TNM34494.1"/>
    </source>
</evidence>
<dbReference type="EMBL" id="VDGT01000001">
    <property type="protein sequence ID" value="TNM34494.1"/>
    <property type="molecule type" value="Genomic_DNA"/>
</dbReference>
<proteinExistence type="predicted"/>
<protein>
    <submittedName>
        <fullName evidence="3">Uncharacterized protein</fullName>
    </submittedName>
</protein>
<accession>A0A5C4VF02</accession>
<evidence type="ECO:0000313" key="4">
    <source>
        <dbReference type="Proteomes" id="UP000311713"/>
    </source>
</evidence>
<evidence type="ECO:0000256" key="1">
    <source>
        <dbReference type="SAM" id="MobiDB-lite"/>
    </source>
</evidence>
<dbReference type="RefSeq" id="WP_139640247.1">
    <property type="nucleotide sequence ID" value="NZ_BAAAZS010000066.1"/>
</dbReference>
<keyword evidence="4" id="KW-1185">Reference proteome</keyword>
<reference evidence="3 4" key="1">
    <citation type="submission" date="2019-06" db="EMBL/GenBank/DDBJ databases">
        <title>Draft genome of Streptomyces sedi sp. JCM16909.</title>
        <authorList>
            <person name="Klykleung N."/>
            <person name="Tanasupawat S."/>
            <person name="Kudo T."/>
            <person name="Yuki M."/>
            <person name="Ohkuma M."/>
        </authorList>
    </citation>
    <scope>NUCLEOTIDE SEQUENCE [LARGE SCALE GENOMIC DNA]</scope>
    <source>
        <strain evidence="3 4">JCM 16909</strain>
    </source>
</reference>
<feature type="compositionally biased region" description="Acidic residues" evidence="1">
    <location>
        <begin position="110"/>
        <end position="120"/>
    </location>
</feature>
<feature type="chain" id="PRO_5022927328" evidence="2">
    <location>
        <begin position="32"/>
        <end position="120"/>
    </location>
</feature>
<dbReference type="Proteomes" id="UP000311713">
    <property type="component" value="Unassembled WGS sequence"/>
</dbReference>
<organism evidence="3 4">
    <name type="scientific">Streptomyces sedi</name>
    <dbReference type="NCBI Taxonomy" id="555059"/>
    <lineage>
        <taxon>Bacteria</taxon>
        <taxon>Bacillati</taxon>
        <taxon>Actinomycetota</taxon>
        <taxon>Actinomycetes</taxon>
        <taxon>Kitasatosporales</taxon>
        <taxon>Streptomycetaceae</taxon>
        <taxon>Streptomyces</taxon>
    </lineage>
</organism>
<feature type="signal peptide" evidence="2">
    <location>
        <begin position="1"/>
        <end position="31"/>
    </location>
</feature>
<feature type="region of interest" description="Disordered" evidence="1">
    <location>
        <begin position="77"/>
        <end position="120"/>
    </location>
</feature>
<dbReference type="AlphaFoldDB" id="A0A5C4VF02"/>
<gene>
    <name evidence="3" type="ORF">FH715_02150</name>
</gene>